<evidence type="ECO:0000313" key="1">
    <source>
        <dbReference type="EMBL" id="CAL1380252.1"/>
    </source>
</evidence>
<dbReference type="AlphaFoldDB" id="A0AAV2E361"/>
<proteinExistence type="predicted"/>
<accession>A0AAV2E361</accession>
<reference evidence="1 2" key="1">
    <citation type="submission" date="2024-04" db="EMBL/GenBank/DDBJ databases">
        <authorList>
            <person name="Fracassetti M."/>
        </authorList>
    </citation>
    <scope>NUCLEOTIDE SEQUENCE [LARGE SCALE GENOMIC DNA]</scope>
</reference>
<sequence length="70" mass="8138">MSWKMIALTKDERGLRFTEVLADRSGLAPPSMMGGFARAGRLRPLLRSSVFLLDLAIDWRRRLPHRRCKR</sequence>
<evidence type="ECO:0000313" key="2">
    <source>
        <dbReference type="Proteomes" id="UP001497516"/>
    </source>
</evidence>
<dbReference type="EMBL" id="OZ034817">
    <property type="protein sequence ID" value="CAL1380252.1"/>
    <property type="molecule type" value="Genomic_DNA"/>
</dbReference>
<gene>
    <name evidence="1" type="ORF">LTRI10_LOCUS21708</name>
</gene>
<protein>
    <submittedName>
        <fullName evidence="1">Uncharacterized protein</fullName>
    </submittedName>
</protein>
<keyword evidence="2" id="KW-1185">Reference proteome</keyword>
<dbReference type="Proteomes" id="UP001497516">
    <property type="component" value="Chromosome 4"/>
</dbReference>
<organism evidence="1 2">
    <name type="scientific">Linum trigynum</name>
    <dbReference type="NCBI Taxonomy" id="586398"/>
    <lineage>
        <taxon>Eukaryota</taxon>
        <taxon>Viridiplantae</taxon>
        <taxon>Streptophyta</taxon>
        <taxon>Embryophyta</taxon>
        <taxon>Tracheophyta</taxon>
        <taxon>Spermatophyta</taxon>
        <taxon>Magnoliopsida</taxon>
        <taxon>eudicotyledons</taxon>
        <taxon>Gunneridae</taxon>
        <taxon>Pentapetalae</taxon>
        <taxon>rosids</taxon>
        <taxon>fabids</taxon>
        <taxon>Malpighiales</taxon>
        <taxon>Linaceae</taxon>
        <taxon>Linum</taxon>
    </lineage>
</organism>
<name>A0AAV2E361_9ROSI</name>